<evidence type="ECO:0000256" key="2">
    <source>
        <dbReference type="HAMAP-Rule" id="MF_00984"/>
    </source>
</evidence>
<comment type="caution">
    <text evidence="2">Lacks conserved residue(s) required for the propagation of feature annotation.</text>
</comment>
<dbReference type="InterPro" id="IPR011344">
    <property type="entry name" value="ssDNA-bd"/>
</dbReference>
<dbReference type="GO" id="GO:0006260">
    <property type="term" value="P:DNA replication"/>
    <property type="evidence" value="ECO:0007669"/>
    <property type="project" value="InterPro"/>
</dbReference>
<evidence type="ECO:0000313" key="4">
    <source>
        <dbReference type="EMBL" id="VYT93205.1"/>
    </source>
</evidence>
<dbReference type="SUPFAM" id="SSF50249">
    <property type="entry name" value="Nucleic acid-binding proteins"/>
    <property type="match status" value="1"/>
</dbReference>
<dbReference type="HAMAP" id="MF_00984">
    <property type="entry name" value="SSB"/>
    <property type="match status" value="1"/>
</dbReference>
<dbReference type="PANTHER" id="PTHR10302">
    <property type="entry name" value="SINGLE-STRANDED DNA-BINDING PROTEIN"/>
    <property type="match status" value="1"/>
</dbReference>
<dbReference type="PANTHER" id="PTHR10302:SF27">
    <property type="entry name" value="SINGLE-STRANDED DNA-BINDING PROTEIN"/>
    <property type="match status" value="1"/>
</dbReference>
<keyword evidence="1 2" id="KW-0238">DNA-binding</keyword>
<evidence type="ECO:0000256" key="1">
    <source>
        <dbReference type="ARBA" id="ARBA00023125"/>
    </source>
</evidence>
<dbReference type="PIRSF" id="PIRSF002070">
    <property type="entry name" value="SSB"/>
    <property type="match status" value="1"/>
</dbReference>
<reference evidence="4" key="1">
    <citation type="submission" date="2019-11" db="EMBL/GenBank/DDBJ databases">
        <authorList>
            <person name="Feng L."/>
        </authorList>
    </citation>
    <scope>NUCLEOTIDE SEQUENCE</scope>
    <source>
        <strain evidence="4">VrattiLFYP33</strain>
    </source>
</reference>
<evidence type="ECO:0000256" key="3">
    <source>
        <dbReference type="PIRNR" id="PIRNR002070"/>
    </source>
</evidence>
<dbReference type="InterPro" id="IPR000424">
    <property type="entry name" value="Primosome_PriB/ssb"/>
</dbReference>
<dbReference type="AlphaFoldDB" id="A0A6N3AKS4"/>
<dbReference type="NCBIfam" id="TIGR00621">
    <property type="entry name" value="ssb"/>
    <property type="match status" value="1"/>
</dbReference>
<dbReference type="RefSeq" id="WP_156704462.1">
    <property type="nucleotide sequence ID" value="NZ_CACRUX010000033.1"/>
</dbReference>
<dbReference type="InterPro" id="IPR012340">
    <property type="entry name" value="NA-bd_OB-fold"/>
</dbReference>
<comment type="subunit">
    <text evidence="2">Homotetramer.</text>
</comment>
<accession>A0A6N3AKS4</accession>
<gene>
    <name evidence="4" type="primary">ssb_2</name>
    <name evidence="4" type="ORF">VRLFYP33_00817</name>
</gene>
<protein>
    <recommendedName>
        <fullName evidence="2 3">Single-stranded DNA-binding protein</fullName>
        <shortName evidence="2">SSB</shortName>
    </recommendedName>
</protein>
<dbReference type="GO" id="GO:0003697">
    <property type="term" value="F:single-stranded DNA binding"/>
    <property type="evidence" value="ECO:0007669"/>
    <property type="project" value="UniProtKB-UniRule"/>
</dbReference>
<dbReference type="Pfam" id="PF00436">
    <property type="entry name" value="SSB"/>
    <property type="match status" value="1"/>
</dbReference>
<dbReference type="PROSITE" id="PS50935">
    <property type="entry name" value="SSB"/>
    <property type="match status" value="1"/>
</dbReference>
<name>A0A6N3AKS4_9FIRM</name>
<dbReference type="Gene3D" id="2.40.50.140">
    <property type="entry name" value="Nucleic acid-binding proteins"/>
    <property type="match status" value="1"/>
</dbReference>
<dbReference type="CDD" id="cd04496">
    <property type="entry name" value="SSB_OBF"/>
    <property type="match status" value="1"/>
</dbReference>
<dbReference type="GO" id="GO:0009295">
    <property type="term" value="C:nucleoid"/>
    <property type="evidence" value="ECO:0007669"/>
    <property type="project" value="TreeGrafter"/>
</dbReference>
<organism evidence="4">
    <name type="scientific">Veillonella ratti</name>
    <dbReference type="NCBI Taxonomy" id="103892"/>
    <lineage>
        <taxon>Bacteria</taxon>
        <taxon>Bacillati</taxon>
        <taxon>Bacillota</taxon>
        <taxon>Negativicutes</taxon>
        <taxon>Veillonellales</taxon>
        <taxon>Veillonellaceae</taxon>
        <taxon>Veillonella</taxon>
    </lineage>
</organism>
<sequence length="127" mass="14086">MNSVQILGNLARDPEVRFTKTGRAVASFTVAATNTYFDSNSNEQKEQTAFINCVAWGKQGESVGSLRKGSRCFVEGRLNTRSYETQDGQKRYVTEVVANFVGVSLNAPISEASNFDSFEKQEENIPF</sequence>
<dbReference type="EMBL" id="CACRUX010000033">
    <property type="protein sequence ID" value="VYT93205.1"/>
    <property type="molecule type" value="Genomic_DNA"/>
</dbReference>
<proteinExistence type="inferred from homology"/>